<organism evidence="2 3">
    <name type="scientific">Faecalicatena orotica</name>
    <dbReference type="NCBI Taxonomy" id="1544"/>
    <lineage>
        <taxon>Bacteria</taxon>
        <taxon>Bacillati</taxon>
        <taxon>Bacillota</taxon>
        <taxon>Clostridia</taxon>
        <taxon>Lachnospirales</taxon>
        <taxon>Lachnospiraceae</taxon>
        <taxon>Faecalicatena</taxon>
    </lineage>
</organism>
<dbReference type="Pfam" id="PF12682">
    <property type="entry name" value="Flavodoxin_4"/>
    <property type="match status" value="1"/>
</dbReference>
<reference evidence="2 3" key="1">
    <citation type="submission" date="2018-05" db="EMBL/GenBank/DDBJ databases">
        <title>The Hungate 1000. A catalogue of reference genomes from the rumen microbiome.</title>
        <authorList>
            <person name="Kelly W."/>
        </authorList>
    </citation>
    <scope>NUCLEOTIDE SEQUENCE [LARGE SCALE GENOMIC DNA]</scope>
    <source>
        <strain evidence="2 3">NLAE-zl-C242</strain>
    </source>
</reference>
<accession>A0A2Y9BJH7</accession>
<dbReference type="InterPro" id="IPR008254">
    <property type="entry name" value="Flavodoxin/NO_synth"/>
</dbReference>
<gene>
    <name evidence="2" type="ORF">A8806_108213</name>
</gene>
<dbReference type="AlphaFoldDB" id="A0A2Y9BJH7"/>
<comment type="caution">
    <text evidence="2">The sequence shown here is derived from an EMBL/GenBank/DDBJ whole genome shotgun (WGS) entry which is preliminary data.</text>
</comment>
<dbReference type="GO" id="GO:0010181">
    <property type="term" value="F:FMN binding"/>
    <property type="evidence" value="ECO:0007669"/>
    <property type="project" value="InterPro"/>
</dbReference>
<dbReference type="PANTHER" id="PTHR39201">
    <property type="entry name" value="EXPORTED PROTEIN-RELATED"/>
    <property type="match status" value="1"/>
</dbReference>
<dbReference type="InterPro" id="IPR029039">
    <property type="entry name" value="Flavoprotein-like_sf"/>
</dbReference>
<sequence>MSELIAFFSRKDENYVNGEIKILEIGNTEVAAGMIQEITGADVFKIEPQQAYSKNYNECIAEAQADQRRNARPELKGYPDSLEKYETIYLCFPNYWNTMPMAVFSFLEHFDFNGKIIKPLCTHEGSGMGSSVKDIKKLCPGAKVEAGLAVRGGAVNRAEKDIKKWCEPVNDEQYKAL</sequence>
<proteinExistence type="predicted"/>
<protein>
    <submittedName>
        <fullName evidence="2">Flavodoxin</fullName>
    </submittedName>
</protein>
<feature type="domain" description="Flavodoxin-like" evidence="1">
    <location>
        <begin position="26"/>
        <end position="167"/>
    </location>
</feature>
<dbReference type="GO" id="GO:0016651">
    <property type="term" value="F:oxidoreductase activity, acting on NAD(P)H"/>
    <property type="evidence" value="ECO:0007669"/>
    <property type="project" value="UniProtKB-ARBA"/>
</dbReference>
<dbReference type="OrthoDB" id="9806505at2"/>
<dbReference type="PANTHER" id="PTHR39201:SF1">
    <property type="entry name" value="FLAVODOXIN-LIKE DOMAIN-CONTAINING PROTEIN"/>
    <property type="match status" value="1"/>
</dbReference>
<evidence type="ECO:0000313" key="3">
    <source>
        <dbReference type="Proteomes" id="UP000245845"/>
    </source>
</evidence>
<dbReference type="RefSeq" id="WP_109731871.1">
    <property type="nucleotide sequence ID" value="NZ_BAAACK010000003.1"/>
</dbReference>
<evidence type="ECO:0000259" key="1">
    <source>
        <dbReference type="Pfam" id="PF12682"/>
    </source>
</evidence>
<keyword evidence="3" id="KW-1185">Reference proteome</keyword>
<name>A0A2Y9BJH7_9FIRM</name>
<dbReference type="EMBL" id="QGDL01000008">
    <property type="protein sequence ID" value="PWJ28698.1"/>
    <property type="molecule type" value="Genomic_DNA"/>
</dbReference>
<dbReference type="SUPFAM" id="SSF52218">
    <property type="entry name" value="Flavoproteins"/>
    <property type="match status" value="1"/>
</dbReference>
<dbReference type="Gene3D" id="3.40.50.360">
    <property type="match status" value="1"/>
</dbReference>
<dbReference type="Proteomes" id="UP000245845">
    <property type="component" value="Unassembled WGS sequence"/>
</dbReference>
<evidence type="ECO:0000313" key="2">
    <source>
        <dbReference type="EMBL" id="PWJ28698.1"/>
    </source>
</evidence>